<evidence type="ECO:0000256" key="5">
    <source>
        <dbReference type="ARBA" id="ARBA00023136"/>
    </source>
</evidence>
<keyword evidence="4 7" id="KW-1133">Transmembrane helix</keyword>
<evidence type="ECO:0000256" key="4">
    <source>
        <dbReference type="ARBA" id="ARBA00022989"/>
    </source>
</evidence>
<feature type="region of interest" description="Disordered" evidence="6">
    <location>
        <begin position="43"/>
        <end position="70"/>
    </location>
</feature>
<keyword evidence="3 7" id="KW-0812">Transmembrane</keyword>
<evidence type="ECO:0000256" key="7">
    <source>
        <dbReference type="SAM" id="Phobius"/>
    </source>
</evidence>
<dbReference type="GO" id="GO:0005886">
    <property type="term" value="C:plasma membrane"/>
    <property type="evidence" value="ECO:0007669"/>
    <property type="project" value="UniProtKB-SubCell"/>
</dbReference>
<reference evidence="9 10" key="1">
    <citation type="submission" date="2018-03" db="EMBL/GenBank/DDBJ databases">
        <title>Genomic Encyclopedia of Archaeal and Bacterial Type Strains, Phase II (KMG-II): from individual species to whole genera.</title>
        <authorList>
            <person name="Goeker M."/>
        </authorList>
    </citation>
    <scope>NUCLEOTIDE SEQUENCE [LARGE SCALE GENOMIC DNA]</scope>
    <source>
        <strain evidence="9 10">DSM 45416</strain>
    </source>
</reference>
<evidence type="ECO:0000256" key="1">
    <source>
        <dbReference type="ARBA" id="ARBA00004651"/>
    </source>
</evidence>
<accession>A0A2T0TPD5</accession>
<evidence type="ECO:0000256" key="3">
    <source>
        <dbReference type="ARBA" id="ARBA00022692"/>
    </source>
</evidence>
<keyword evidence="5 7" id="KW-0472">Membrane</keyword>
<evidence type="ECO:0000256" key="2">
    <source>
        <dbReference type="ARBA" id="ARBA00022475"/>
    </source>
</evidence>
<dbReference type="AlphaFoldDB" id="A0A2T0TPD5"/>
<feature type="transmembrane region" description="Helical" evidence="7">
    <location>
        <begin position="109"/>
        <end position="127"/>
    </location>
</feature>
<name>A0A2T0TPD5_9ACTN</name>
<proteinExistence type="predicted"/>
<dbReference type="PANTHER" id="PTHR36115">
    <property type="entry name" value="PROLINE-RICH ANTIGEN HOMOLOG-RELATED"/>
    <property type="match status" value="1"/>
</dbReference>
<dbReference type="InterPro" id="IPR010432">
    <property type="entry name" value="RDD"/>
</dbReference>
<dbReference type="PANTHER" id="PTHR36115:SF6">
    <property type="entry name" value="PROLINE-RICH ANTIGEN HOMOLOG"/>
    <property type="match status" value="1"/>
</dbReference>
<comment type="caution">
    <text evidence="9">The sequence shown here is derived from an EMBL/GenBank/DDBJ whole genome shotgun (WGS) entry which is preliminary data.</text>
</comment>
<evidence type="ECO:0000313" key="9">
    <source>
        <dbReference type="EMBL" id="PRY47489.1"/>
    </source>
</evidence>
<keyword evidence="10" id="KW-1185">Reference proteome</keyword>
<evidence type="ECO:0000313" key="10">
    <source>
        <dbReference type="Proteomes" id="UP000239210"/>
    </source>
</evidence>
<dbReference type="Pfam" id="PF06271">
    <property type="entry name" value="RDD"/>
    <property type="match status" value="1"/>
</dbReference>
<feature type="transmembrane region" description="Helical" evidence="7">
    <location>
        <begin position="148"/>
        <end position="169"/>
    </location>
</feature>
<organism evidence="9 10">
    <name type="scientific">Geodermatophilus tzadiensis</name>
    <dbReference type="NCBI Taxonomy" id="1137988"/>
    <lineage>
        <taxon>Bacteria</taxon>
        <taxon>Bacillati</taxon>
        <taxon>Actinomycetota</taxon>
        <taxon>Actinomycetes</taxon>
        <taxon>Geodermatophilales</taxon>
        <taxon>Geodermatophilaceae</taxon>
        <taxon>Geodermatophilus</taxon>
    </lineage>
</organism>
<dbReference type="EMBL" id="PVTG01000014">
    <property type="protein sequence ID" value="PRY47489.1"/>
    <property type="molecule type" value="Genomic_DNA"/>
</dbReference>
<evidence type="ECO:0000256" key="6">
    <source>
        <dbReference type="SAM" id="MobiDB-lite"/>
    </source>
</evidence>
<dbReference type="Proteomes" id="UP000239210">
    <property type="component" value="Unassembled WGS sequence"/>
</dbReference>
<comment type="subcellular location">
    <subcellularLocation>
        <location evidence="1">Cell membrane</location>
        <topology evidence="1">Multi-pass membrane protein</topology>
    </subcellularLocation>
</comment>
<protein>
    <submittedName>
        <fullName evidence="9">RDD family protein</fullName>
    </submittedName>
</protein>
<dbReference type="InterPro" id="IPR051791">
    <property type="entry name" value="Pra-immunoreactive"/>
</dbReference>
<sequence>MSRLFRGGNNGPGVSASAVVTCWNGLLQGPAASLRVVGGQEGPSPTLVDMVGDVQPPSQGRRRGASLGLPSDGPGSLASFGTRVLAFLVDAVLSAVVAGLFTAPDLPGNWSLLSFAVVYVVSLVAVGQTPGMRLLGLRLAHDRPAARLAPWRAVVRTGLLMLLVPALVVDADGRGLHDRLTDTAVVRER</sequence>
<gene>
    <name evidence="9" type="ORF">LY71_114123</name>
</gene>
<keyword evidence="2" id="KW-1003">Cell membrane</keyword>
<feature type="domain" description="RDD" evidence="8">
    <location>
        <begin position="77"/>
        <end position="181"/>
    </location>
</feature>
<feature type="transmembrane region" description="Helical" evidence="7">
    <location>
        <begin position="84"/>
        <end position="103"/>
    </location>
</feature>
<evidence type="ECO:0000259" key="8">
    <source>
        <dbReference type="Pfam" id="PF06271"/>
    </source>
</evidence>